<gene>
    <name evidence="1" type="ORF">Q0590_29275</name>
</gene>
<organism evidence="1 2">
    <name type="scientific">Rhodocytophaga aerolata</name>
    <dbReference type="NCBI Taxonomy" id="455078"/>
    <lineage>
        <taxon>Bacteria</taxon>
        <taxon>Pseudomonadati</taxon>
        <taxon>Bacteroidota</taxon>
        <taxon>Cytophagia</taxon>
        <taxon>Cytophagales</taxon>
        <taxon>Rhodocytophagaceae</taxon>
        <taxon>Rhodocytophaga</taxon>
    </lineage>
</organism>
<name>A0ABT8RGX6_9BACT</name>
<sequence>MKQPLVHRTLTKEEFLGLLKEAFAIDARLGGYVVGRSHEEGGIKCFIETEEGFELIAEIEGGEYIINGGGASQFEKELASLNAMYASEPASAESLAISEYSTVYNTRGSQEKLLWVSGGGFIMNKYATRQYFQIIEKINFSSNPLRLYDT</sequence>
<protein>
    <submittedName>
        <fullName evidence="1">Uncharacterized protein</fullName>
    </submittedName>
</protein>
<dbReference type="EMBL" id="JAUKPO010000030">
    <property type="protein sequence ID" value="MDO1450403.1"/>
    <property type="molecule type" value="Genomic_DNA"/>
</dbReference>
<dbReference type="Proteomes" id="UP001168528">
    <property type="component" value="Unassembled WGS sequence"/>
</dbReference>
<proteinExistence type="predicted"/>
<comment type="caution">
    <text evidence="1">The sequence shown here is derived from an EMBL/GenBank/DDBJ whole genome shotgun (WGS) entry which is preliminary data.</text>
</comment>
<evidence type="ECO:0000313" key="2">
    <source>
        <dbReference type="Proteomes" id="UP001168528"/>
    </source>
</evidence>
<evidence type="ECO:0000313" key="1">
    <source>
        <dbReference type="EMBL" id="MDO1450403.1"/>
    </source>
</evidence>
<reference evidence="1" key="1">
    <citation type="submission" date="2023-07" db="EMBL/GenBank/DDBJ databases">
        <title>The genome sequence of Rhodocytophaga aerolata KACC 12507.</title>
        <authorList>
            <person name="Zhang X."/>
        </authorList>
    </citation>
    <scope>NUCLEOTIDE SEQUENCE</scope>
    <source>
        <strain evidence="1">KACC 12507</strain>
    </source>
</reference>
<keyword evidence="2" id="KW-1185">Reference proteome</keyword>
<dbReference type="RefSeq" id="WP_302041205.1">
    <property type="nucleotide sequence ID" value="NZ_JAUKPO010000030.1"/>
</dbReference>
<accession>A0ABT8RGX6</accession>